<keyword evidence="2" id="KW-0614">Plasmid</keyword>
<dbReference type="EMBL" id="CP000092">
    <property type="protein sequence ID" value="AAZ65500.1"/>
    <property type="molecule type" value="Genomic_DNA"/>
</dbReference>
<name>Q46MX5_CUPPJ</name>
<dbReference type="eggNOG" id="COG1914">
    <property type="taxonomic scope" value="Bacteria"/>
</dbReference>
<proteinExistence type="predicted"/>
<dbReference type="HOGENOM" id="CLU_1141080_0_0_4"/>
<gene>
    <name evidence="2" type="ordered locus">Reut_C6187</name>
</gene>
<dbReference type="KEGG" id="reu:Reut_C6187"/>
<sequence>MGNIDGPRASNIRVGPVSLRADRACLANEERKYANRSFVVSRQNAIWRSAARANCCRVAGSRACARFTHSPVGCRSSSNCWCHPPAAIRASPAPHPSRTRLPGVWRGNGHAPTGNSPKPLSRCSARSDKRSQSSCAAPRNCAQTKTSRSEKWPRLLPGWTPHRMGWRPHCARRSLMTPTQATYEGRLAPFPSTTRGRDWDGGLFSVIDLFLVNALTLVTEFIGISLALEYFGIPRQWGVCASA</sequence>
<protein>
    <submittedName>
        <fullName evidence="2">Uncharacterized protein</fullName>
    </submittedName>
</protein>
<evidence type="ECO:0000256" key="1">
    <source>
        <dbReference type="SAM" id="MobiDB-lite"/>
    </source>
</evidence>
<organism evidence="2">
    <name type="scientific">Cupriavidus pinatubonensis (strain JMP 134 / LMG 1197)</name>
    <name type="common">Cupriavidus necator (strain JMP 134)</name>
    <dbReference type="NCBI Taxonomy" id="264198"/>
    <lineage>
        <taxon>Bacteria</taxon>
        <taxon>Pseudomonadati</taxon>
        <taxon>Pseudomonadota</taxon>
        <taxon>Betaproteobacteria</taxon>
        <taxon>Burkholderiales</taxon>
        <taxon>Burkholderiaceae</taxon>
        <taxon>Cupriavidus</taxon>
    </lineage>
</organism>
<feature type="region of interest" description="Disordered" evidence="1">
    <location>
        <begin position="91"/>
        <end position="154"/>
    </location>
</feature>
<reference evidence="2" key="1">
    <citation type="submission" date="2005-08" db="EMBL/GenBank/DDBJ databases">
        <title>Complete sequence of a megaplasmid of Ralstonia eutropha JMP134.</title>
        <authorList>
            <person name="Copeland A."/>
            <person name="Lucas S."/>
            <person name="Lapidus A."/>
            <person name="Barry K."/>
            <person name="Detter J.C."/>
            <person name="Glavina T."/>
            <person name="Hammon N."/>
            <person name="Israni S."/>
            <person name="Pitluck S."/>
            <person name="Goltsman E."/>
            <person name="Martinez M."/>
            <person name="Vergez L."/>
            <person name="Larimer F."/>
            <person name="Land M."/>
            <person name="Lykidis A."/>
            <person name="Richardson P."/>
        </authorList>
    </citation>
    <scope>NUCLEOTIDE SEQUENCE [LARGE SCALE GENOMIC DNA]</scope>
    <source>
        <strain evidence="2">JMP134</strain>
        <plasmid evidence="2">megaplasmid</plasmid>
    </source>
</reference>
<evidence type="ECO:0000313" key="2">
    <source>
        <dbReference type="EMBL" id="AAZ65500.1"/>
    </source>
</evidence>
<dbReference type="AlphaFoldDB" id="Q46MX5"/>
<accession>Q46MX5</accession>
<geneLocation type="plasmid" evidence="2">
    <name>megaplasmid</name>
</geneLocation>